<dbReference type="EMBL" id="AAUW01000009">
    <property type="protein sequence ID" value="EAV43523.1"/>
    <property type="molecule type" value="Genomic_DNA"/>
</dbReference>
<evidence type="ECO:0000313" key="1">
    <source>
        <dbReference type="EMBL" id="EAV43523.1"/>
    </source>
</evidence>
<dbReference type="InterPro" id="IPR011066">
    <property type="entry name" value="MscS_channel_C_sf"/>
</dbReference>
<evidence type="ECO:0000313" key="2">
    <source>
        <dbReference type="Proteomes" id="UP000004848"/>
    </source>
</evidence>
<comment type="caution">
    <text evidence="1">The sequence shown here is derived from an EMBL/GenBank/DDBJ whole genome shotgun (WGS) entry which is preliminary data.</text>
</comment>
<dbReference type="eggNOG" id="COG0668">
    <property type="taxonomic scope" value="Bacteria"/>
</dbReference>
<dbReference type="GO" id="GO:0016020">
    <property type="term" value="C:membrane"/>
    <property type="evidence" value="ECO:0007669"/>
    <property type="project" value="InterPro"/>
</dbReference>
<dbReference type="AlphaFoldDB" id="A0NUC1"/>
<gene>
    <name evidence="1" type="ORF">SIAM614_02561</name>
</gene>
<dbReference type="Gene3D" id="3.30.70.100">
    <property type="match status" value="1"/>
</dbReference>
<reference evidence="1 2" key="1">
    <citation type="submission" date="2006-05" db="EMBL/GenBank/DDBJ databases">
        <authorList>
            <person name="King G."/>
            <person name="Ferriera S."/>
            <person name="Johnson J."/>
            <person name="Kravitz S."/>
            <person name="Beeson K."/>
            <person name="Sutton G."/>
            <person name="Rogers Y.-H."/>
            <person name="Friedman R."/>
            <person name="Frazier M."/>
            <person name="Venter J.C."/>
        </authorList>
    </citation>
    <scope>NUCLEOTIDE SEQUENCE [LARGE SCALE GENOMIC DNA]</scope>
    <source>
        <strain evidence="2">ATCC 25650 / DSM 13394 / JCM 20685 / NBRC 16684 / NCIMB 2208 / IAM 12614 / B1</strain>
    </source>
</reference>
<organism evidence="1 2">
    <name type="scientific">Roseibium aggregatum (strain ATCC 25650 / DSM 13394 / JCM 20685 / NBRC 16684 / NCIMB 2208 / IAM 12614 / B1)</name>
    <name type="common">Stappia aggregata</name>
    <dbReference type="NCBI Taxonomy" id="384765"/>
    <lineage>
        <taxon>Bacteria</taxon>
        <taxon>Pseudomonadati</taxon>
        <taxon>Pseudomonadota</taxon>
        <taxon>Alphaproteobacteria</taxon>
        <taxon>Hyphomicrobiales</taxon>
        <taxon>Stappiaceae</taxon>
        <taxon>Roseibium</taxon>
    </lineage>
</organism>
<dbReference type="Proteomes" id="UP000004848">
    <property type="component" value="Unassembled WGS sequence"/>
</dbReference>
<dbReference type="SUPFAM" id="SSF82689">
    <property type="entry name" value="Mechanosensitive channel protein MscS (YggB), C-terminal domain"/>
    <property type="match status" value="1"/>
</dbReference>
<proteinExistence type="predicted"/>
<protein>
    <submittedName>
        <fullName evidence="1">Uncharacterized protein</fullName>
    </submittedName>
</protein>
<sequence length="129" mass="14694">MSGAEDPQRVKSLLRETAPKCEALLPRPAPLIRLADASSIPYRYSLWVHFEGYMSSFAGREELFSSIHKAFSEAGLEVTAEVQDVRFERKRPANRLRRGGAHCRFCDGCDFLHLMREAGRVREPDDELL</sequence>
<accession>A0NUC1</accession>
<name>A0NUC1_ROSAI</name>